<evidence type="ECO:0000313" key="3">
    <source>
        <dbReference type="EMBL" id="KAA0194897.1"/>
    </source>
</evidence>
<dbReference type="InterPro" id="IPR026704">
    <property type="entry name" value="KATNIP"/>
</dbReference>
<feature type="compositionally biased region" description="Basic and acidic residues" evidence="1">
    <location>
        <begin position="80"/>
        <end position="90"/>
    </location>
</feature>
<organism evidence="3 4">
    <name type="scientific">Fasciolopsis buskii</name>
    <dbReference type="NCBI Taxonomy" id="27845"/>
    <lineage>
        <taxon>Eukaryota</taxon>
        <taxon>Metazoa</taxon>
        <taxon>Spiralia</taxon>
        <taxon>Lophotrochozoa</taxon>
        <taxon>Platyhelminthes</taxon>
        <taxon>Trematoda</taxon>
        <taxon>Digenea</taxon>
        <taxon>Plagiorchiida</taxon>
        <taxon>Echinostomata</taxon>
        <taxon>Echinostomatoidea</taxon>
        <taxon>Fasciolidae</taxon>
        <taxon>Fasciolopsis</taxon>
    </lineage>
</organism>
<dbReference type="Pfam" id="PF14652">
    <property type="entry name" value="DUF4457"/>
    <property type="match status" value="2"/>
</dbReference>
<dbReference type="Proteomes" id="UP000728185">
    <property type="component" value="Unassembled WGS sequence"/>
</dbReference>
<protein>
    <recommendedName>
        <fullName evidence="2">KATNIP domain-containing protein</fullName>
    </recommendedName>
</protein>
<dbReference type="EMBL" id="LUCM01004068">
    <property type="protein sequence ID" value="KAA0194897.1"/>
    <property type="molecule type" value="Genomic_DNA"/>
</dbReference>
<dbReference type="PANTHER" id="PTHR21534">
    <property type="entry name" value="KATANIN-INTERACTING PROTEIN"/>
    <property type="match status" value="1"/>
</dbReference>
<sequence>MQQAVKVVSEQINRDYQDYLFFLEEKNRQRAQLRRKSREARRREKLEKGFNLFFNLPSPAVSRRRAKSRDACQTDLWTDESTHASEEEFGKNSIRTRSAPGIKQSGGPRRVWGPVAIPRDVTGKKLTRDISNDRNCDNLTDSKTVKYVSSKNNQPCTTDNGNNTGDQILDVENAVNVAKPDYAHLRVHIDVLSNWGDPKLVGFKEVYLIPEDGKNQKCKISSLKMFSLDSNRTGTNDRTQAESFPEDQNALSKLLSCRPWTVDVSNIPFRIQLDFDCLAPNDRLFFRLVNLNSEQNYTCSPSLNHICLRFTFAPESTKSIDTNMRPTEMLEIQIDLSGKEIQLWETQNENQNTCSPSWLNCDSIEEKANKSTVLLDLVSPELLSMPTDCLQKRRTNKGRRRADSILECSWSSLDFFNHFHEGRLSGNPVNLQTLNGDARDIKMQSVVSSDCAVECDESDKPEVSYKKDHNSKFVLPPRPSTLDIPVPELPHGSRLIFDIVNTWGDVYYVGLSGLEIFMADGNDVAPLCEIRADPSDINILPGYGSDPRVVSNLVDGVNWTRDDTHMWLAPFNPGERHLIFLELPEQTSQIAMIRIWNYNKSRVHTFRGVKELIMYLDDRVIFYGEIKRALGLESQDPMDFCETILFTTNDDILELVAKNDRLLQLCRFKQDTGAHLESIQENDEKLMSETRNESGSAESCNAETERHCTHTKKVHLEVIKTNEKFGSIDIELSKPWNPHQNRIGLTGIKLFDTEDTEIPIEQISPMGCFQSESGPLDVLLNGCNETTDLLQMWSCIFDQNSPPCIRLFYQSDRTASKLQLWNHNGSTNQTNYGVERIRILSECCKSLAASALDNHFILIRRAPGHTKYSLIQNISLDKSTCNSTENLKLIEQPASVSFLPRGFVYRIDILSTWFDRYYVGLDGLELLDIDTRPIKIQPGSIFAFPSCVNDAARGLAAKQADIRTVDKLVDGVTSGSRMSSHCWLAPFDVNQGNQIYIVFDQPVVACGLRLWNYSRTVERGVREFVVFVDDKVIFHGYLPKATPIDRQPNDCTSKNYAGIKKETVLPMDKDRWSDANRCQPHVVVFDDRYARRFPEHPEYIVRCEALHHHHSSDDITELSKISHIQSGCHKPKLFSRTQRDPVNHELRPFTCVAHCRQ</sequence>
<dbReference type="AlphaFoldDB" id="A0A8E0VLI9"/>
<gene>
    <name evidence="3" type="ORF">FBUS_11150</name>
</gene>
<feature type="region of interest" description="Disordered" evidence="1">
    <location>
        <begin position="77"/>
        <end position="115"/>
    </location>
</feature>
<accession>A0A8E0VLI9</accession>
<dbReference type="OrthoDB" id="304622at2759"/>
<comment type="caution">
    <text evidence="3">The sequence shown here is derived from an EMBL/GenBank/DDBJ whole genome shotgun (WGS) entry which is preliminary data.</text>
</comment>
<dbReference type="PANTHER" id="PTHR21534:SF0">
    <property type="entry name" value="KATANIN-INTERACTING PROTEIN"/>
    <property type="match status" value="1"/>
</dbReference>
<feature type="domain" description="KATNIP" evidence="2">
    <location>
        <begin position="498"/>
        <end position="654"/>
    </location>
</feature>
<evidence type="ECO:0000256" key="1">
    <source>
        <dbReference type="SAM" id="MobiDB-lite"/>
    </source>
</evidence>
<reference evidence="3" key="1">
    <citation type="submission" date="2019-05" db="EMBL/GenBank/DDBJ databases">
        <title>Annotation for the trematode Fasciolopsis buski.</title>
        <authorList>
            <person name="Choi Y.-J."/>
        </authorList>
    </citation>
    <scope>NUCLEOTIDE SEQUENCE</scope>
    <source>
        <strain evidence="3">HT</strain>
        <tissue evidence="3">Whole worm</tissue>
    </source>
</reference>
<proteinExistence type="predicted"/>
<dbReference type="InterPro" id="IPR027859">
    <property type="entry name" value="KATNIP_dom"/>
</dbReference>
<name>A0A8E0VLI9_9TREM</name>
<feature type="domain" description="KATNIP" evidence="2">
    <location>
        <begin position="731"/>
        <end position="1041"/>
    </location>
</feature>
<keyword evidence="4" id="KW-1185">Reference proteome</keyword>
<evidence type="ECO:0000259" key="2">
    <source>
        <dbReference type="Pfam" id="PF14652"/>
    </source>
</evidence>
<evidence type="ECO:0000313" key="4">
    <source>
        <dbReference type="Proteomes" id="UP000728185"/>
    </source>
</evidence>